<dbReference type="InterPro" id="IPR013087">
    <property type="entry name" value="Znf_C2H2_type"/>
</dbReference>
<gene>
    <name evidence="3" type="ORF">NQ317_016220</name>
</gene>
<keyword evidence="1" id="KW-0479">Metal-binding</keyword>
<comment type="caution">
    <text evidence="3">The sequence shown here is derived from an EMBL/GenBank/DDBJ whole genome shotgun (WGS) entry which is preliminary data.</text>
</comment>
<accession>A0ABQ9J7X9</accession>
<dbReference type="SUPFAM" id="SSF57667">
    <property type="entry name" value="beta-beta-alpha zinc fingers"/>
    <property type="match status" value="1"/>
</dbReference>
<reference evidence="3" key="1">
    <citation type="journal article" date="2023" name="Insect Mol. Biol.">
        <title>Genome sequencing provides insights into the evolution of gene families encoding plant cell wall-degrading enzymes in longhorned beetles.</title>
        <authorList>
            <person name="Shin N.R."/>
            <person name="Okamura Y."/>
            <person name="Kirsch R."/>
            <person name="Pauchet Y."/>
        </authorList>
    </citation>
    <scope>NUCLEOTIDE SEQUENCE</scope>
    <source>
        <strain evidence="3">MMC_N1</strain>
    </source>
</reference>
<dbReference type="EMBL" id="JAPWTJ010001058">
    <property type="protein sequence ID" value="KAJ8974083.1"/>
    <property type="molecule type" value="Genomic_DNA"/>
</dbReference>
<evidence type="ECO:0000259" key="2">
    <source>
        <dbReference type="PROSITE" id="PS50157"/>
    </source>
</evidence>
<protein>
    <recommendedName>
        <fullName evidence="2">C2H2-type domain-containing protein</fullName>
    </recommendedName>
</protein>
<dbReference type="Gene3D" id="3.30.160.60">
    <property type="entry name" value="Classic Zinc Finger"/>
    <property type="match status" value="1"/>
</dbReference>
<dbReference type="Proteomes" id="UP001162164">
    <property type="component" value="Unassembled WGS sequence"/>
</dbReference>
<dbReference type="PROSITE" id="PS50157">
    <property type="entry name" value="ZINC_FINGER_C2H2_2"/>
    <property type="match status" value="1"/>
</dbReference>
<evidence type="ECO:0000256" key="1">
    <source>
        <dbReference type="PROSITE-ProRule" id="PRU00042"/>
    </source>
</evidence>
<organism evidence="3 4">
    <name type="scientific">Molorchus minor</name>
    <dbReference type="NCBI Taxonomy" id="1323400"/>
    <lineage>
        <taxon>Eukaryota</taxon>
        <taxon>Metazoa</taxon>
        <taxon>Ecdysozoa</taxon>
        <taxon>Arthropoda</taxon>
        <taxon>Hexapoda</taxon>
        <taxon>Insecta</taxon>
        <taxon>Pterygota</taxon>
        <taxon>Neoptera</taxon>
        <taxon>Endopterygota</taxon>
        <taxon>Coleoptera</taxon>
        <taxon>Polyphaga</taxon>
        <taxon>Cucujiformia</taxon>
        <taxon>Chrysomeloidea</taxon>
        <taxon>Cerambycidae</taxon>
        <taxon>Lamiinae</taxon>
        <taxon>Monochamini</taxon>
        <taxon>Molorchus</taxon>
    </lineage>
</organism>
<evidence type="ECO:0000313" key="3">
    <source>
        <dbReference type="EMBL" id="KAJ8974083.1"/>
    </source>
</evidence>
<proteinExistence type="predicted"/>
<feature type="domain" description="C2H2-type" evidence="2">
    <location>
        <begin position="176"/>
        <end position="203"/>
    </location>
</feature>
<keyword evidence="1" id="KW-0862">Zinc</keyword>
<dbReference type="InterPro" id="IPR036236">
    <property type="entry name" value="Znf_C2H2_sf"/>
</dbReference>
<keyword evidence="1" id="KW-0863">Zinc-finger</keyword>
<sequence>MKNPQKNVLMGDVYMKENDAVVSVDEKVCRFCMKCFEKNRMAPMDSLKDNKLTENVLQKYLPELNISFVRDPVLCPSCLESLTNHCNLMAELLKTETKINRFYQQRNIKRECAVELSEIVKFVSVGKLESTETGVDEDLVTAEYSENDNLELLLSKEEIHIKEDPTPLEIPYNQTFECDECSYESTRKGDLTKHQLKHKPQKKYSCKLCNYKTVHKSYLKNCHVLIHADPLGT</sequence>
<evidence type="ECO:0000313" key="4">
    <source>
        <dbReference type="Proteomes" id="UP001162164"/>
    </source>
</evidence>
<dbReference type="SMART" id="SM00355">
    <property type="entry name" value="ZnF_C2H2"/>
    <property type="match status" value="2"/>
</dbReference>
<name>A0ABQ9J7X9_9CUCU</name>
<keyword evidence="4" id="KW-1185">Reference proteome</keyword>
<dbReference type="Pfam" id="PF13909">
    <property type="entry name" value="zf-H2C2_5"/>
    <property type="match status" value="1"/>
</dbReference>